<dbReference type="OrthoDB" id="274691at2759"/>
<dbReference type="EMBL" id="AWNI01000009">
    <property type="protein sequence ID" value="ETS63026.1"/>
    <property type="molecule type" value="Genomic_DNA"/>
</dbReference>
<dbReference type="Proteomes" id="UP000019462">
    <property type="component" value="Unassembled WGS sequence"/>
</dbReference>
<dbReference type="InterPro" id="IPR013857">
    <property type="entry name" value="NADH-UbQ_OxRdtase-assoc_prot30"/>
</dbReference>
<feature type="region of interest" description="Disordered" evidence="1">
    <location>
        <begin position="769"/>
        <end position="801"/>
    </location>
</feature>
<dbReference type="PANTHER" id="PTHR13194">
    <property type="entry name" value="COMPLEX I INTERMEDIATE-ASSOCIATED PROTEIN 30"/>
    <property type="match status" value="1"/>
</dbReference>
<dbReference type="PANTHER" id="PTHR13194:SF18">
    <property type="entry name" value="COMPLEX I INTERMEDIATE-ASSOCIATED PROTEIN 30, MITOCHONDRIAL"/>
    <property type="match status" value="1"/>
</dbReference>
<organism evidence="3 4">
    <name type="scientific">Moesziomyces aphidis</name>
    <name type="common">Pseudozyma aphidis</name>
    <dbReference type="NCBI Taxonomy" id="84754"/>
    <lineage>
        <taxon>Eukaryota</taxon>
        <taxon>Fungi</taxon>
        <taxon>Dikarya</taxon>
        <taxon>Basidiomycota</taxon>
        <taxon>Ustilaginomycotina</taxon>
        <taxon>Ustilaginomycetes</taxon>
        <taxon>Ustilaginales</taxon>
        <taxon>Ustilaginaceae</taxon>
        <taxon>Moesziomyces</taxon>
    </lineage>
</organism>
<dbReference type="GO" id="GO:0016853">
    <property type="term" value="F:isomerase activity"/>
    <property type="evidence" value="ECO:0007669"/>
    <property type="project" value="InterPro"/>
</dbReference>
<dbReference type="GO" id="GO:0005739">
    <property type="term" value="C:mitochondrion"/>
    <property type="evidence" value="ECO:0007669"/>
    <property type="project" value="TreeGrafter"/>
</dbReference>
<sequence>MSLLKAFGQALQRSVEVARDETAKMMRMEISPTSKNQGALLIYAMTQPAHLSNFATGSDSDIGGLSQCRLGLDESSRGRFYGTLSSQVPRGGKIEKSGYAGFRNRNRPTLFGNQCWDTTVHPYLALRVRNRLAKKPIAGADKSEHADAGAGSGLRAALHASGPSGPATSRAVHALGLGRKELPGPKFFVNIQTDGPVTSDLFQHRLYLDESKGSNWQTVIIPFNDFVLTNTGQVSNSQVSMMREKIRTVGISSVLDVPVPPSASKPPSKDAPPSALSRNARESEQEEDDWAVDGDLRADDNLDTALRGSKRGATFNFDLGVESVYASPMRGEKALRGASIRGSLFGFPATMIPIRDGLTPGISSRLPVAPLHICGLEESREQWGKADRCGGNWRGGKNNTTRSSLLTANMALDPFEPIVFGAEGAELVATVLPYGLTIHTIGTEEGEDFIGGPEHPRDHQTRGRAFLNPIIGRFANRLPVGKIDYTSASGHSGHLQLEEYRGPGVVLHGGAEGEKENQVDSIVQHGPFDRCYWQPIDTKDSKFFSDAGYASTSNPRGKQSSLIFAIESPDGDSGFPGQLRVETLLALVPGSGSDSVMGKSAGKLLIRYRAALASDGSVEATPFNMTHHWGFNMSALNEQACKAENGTVTEQIIQMYPPPGKPLYHLDIDPAMLATGKMNVTTGEPETFSNPGSHHWDRKDGKRISDGMPANGYDDFYVWGPDASVPQADEIGQIATEATKRMRVTSESAGRSVLFYSNQVGVQMYTAEGQPEHPADPAKSGGLMKQAHRKGGQPDSGNFKRSFTAIEFGGPHCGFLHDRLADMGGREEVLEKGQIYDNWVVCEAFRK</sequence>
<dbReference type="SUPFAM" id="SSF74650">
    <property type="entry name" value="Galactose mutarotase-like"/>
    <property type="match status" value="1"/>
</dbReference>
<evidence type="ECO:0000313" key="4">
    <source>
        <dbReference type="Proteomes" id="UP000019462"/>
    </source>
</evidence>
<name>W3VQG6_MOEAP</name>
<protein>
    <recommendedName>
        <fullName evidence="2">NADH:ubiquinone oxidoreductase intermediate-associated protein 30 domain-containing protein</fullName>
    </recommendedName>
</protein>
<accession>W3VQG6</accession>
<dbReference type="InterPro" id="IPR014718">
    <property type="entry name" value="GH-type_carb-bd"/>
</dbReference>
<dbReference type="HOGENOM" id="CLU_336523_0_0_1"/>
<dbReference type="AlphaFoldDB" id="W3VQG6"/>
<comment type="caution">
    <text evidence="3">The sequence shown here is derived from an EMBL/GenBank/DDBJ whole genome shotgun (WGS) entry which is preliminary data.</text>
</comment>
<feature type="region of interest" description="Disordered" evidence="1">
    <location>
        <begin position="257"/>
        <end position="296"/>
    </location>
</feature>
<dbReference type="InterPro" id="IPR008183">
    <property type="entry name" value="Aldose_1/G6P_1-epimerase"/>
</dbReference>
<dbReference type="InterPro" id="IPR039131">
    <property type="entry name" value="NDUFAF1"/>
</dbReference>
<dbReference type="InterPro" id="IPR011013">
    <property type="entry name" value="Gal_mutarotase_sf_dom"/>
</dbReference>
<dbReference type="GO" id="GO:0030246">
    <property type="term" value="F:carbohydrate binding"/>
    <property type="evidence" value="ECO:0007669"/>
    <property type="project" value="InterPro"/>
</dbReference>
<dbReference type="GO" id="GO:0006120">
    <property type="term" value="P:mitochondrial electron transport, NADH to ubiquinone"/>
    <property type="evidence" value="ECO:0007669"/>
    <property type="project" value="TreeGrafter"/>
</dbReference>
<dbReference type="Pfam" id="PF08547">
    <property type="entry name" value="CIA30"/>
    <property type="match status" value="2"/>
</dbReference>
<evidence type="ECO:0000313" key="3">
    <source>
        <dbReference type="EMBL" id="ETS63026.1"/>
    </source>
</evidence>
<dbReference type="GO" id="GO:0005975">
    <property type="term" value="P:carbohydrate metabolic process"/>
    <property type="evidence" value="ECO:0007669"/>
    <property type="project" value="InterPro"/>
</dbReference>
<feature type="region of interest" description="Disordered" evidence="1">
    <location>
        <begin position="138"/>
        <end position="170"/>
    </location>
</feature>
<keyword evidence="4" id="KW-1185">Reference proteome</keyword>
<dbReference type="GO" id="GO:0010257">
    <property type="term" value="P:NADH dehydrogenase complex assembly"/>
    <property type="evidence" value="ECO:0007669"/>
    <property type="project" value="TreeGrafter"/>
</dbReference>
<dbReference type="Gene3D" id="2.70.98.10">
    <property type="match status" value="1"/>
</dbReference>
<feature type="domain" description="NADH:ubiquinone oxidoreductase intermediate-associated protein 30" evidence="2">
    <location>
        <begin position="45"/>
        <end position="129"/>
    </location>
</feature>
<proteinExistence type="predicted"/>
<gene>
    <name evidence="3" type="ORF">PaG_02800</name>
</gene>
<evidence type="ECO:0000259" key="2">
    <source>
        <dbReference type="Pfam" id="PF08547"/>
    </source>
</evidence>
<dbReference type="FunFam" id="2.70.98.10:FF:000071">
    <property type="entry name" value="Uncharacterized protein"/>
    <property type="match status" value="1"/>
</dbReference>
<evidence type="ECO:0000256" key="1">
    <source>
        <dbReference type="SAM" id="MobiDB-lite"/>
    </source>
</evidence>
<feature type="domain" description="NADH:ubiquinone oxidoreductase intermediate-associated protein 30" evidence="2">
    <location>
        <begin position="186"/>
        <end position="252"/>
    </location>
</feature>
<reference evidence="3 4" key="1">
    <citation type="journal article" date="2014" name="Genome Announc.">
        <title>Genome sequence of the basidiomycetous fungus Pseudozyma aphidis DSM70725, an efficient producer of biosurfactant mannosylerythritol lipids.</title>
        <authorList>
            <person name="Lorenz S."/>
            <person name="Guenther M."/>
            <person name="Grumaz C."/>
            <person name="Rupp S."/>
            <person name="Zibek S."/>
            <person name="Sohn K."/>
        </authorList>
    </citation>
    <scope>NUCLEOTIDE SEQUENCE [LARGE SCALE GENOMIC DNA]</scope>
    <source>
        <strain evidence="4">ATCC 32657 / CBS 517.83 / DSM 70725 / JCM 10318 / NBRC 10182 / NRRL Y-7954 / St-0401</strain>
    </source>
</reference>
<dbReference type="GO" id="GO:0051082">
    <property type="term" value="F:unfolded protein binding"/>
    <property type="evidence" value="ECO:0007669"/>
    <property type="project" value="TreeGrafter"/>
</dbReference>
<dbReference type="Pfam" id="PF01263">
    <property type="entry name" value="Aldose_epim"/>
    <property type="match status" value="1"/>
</dbReference>